<dbReference type="EMBL" id="AP012489">
    <property type="protein sequence ID" value="BAN90805.1"/>
    <property type="molecule type" value="Genomic_DNA"/>
</dbReference>
<dbReference type="PATRIC" id="fig|1198449.6.peg.1350"/>
<organism evidence="2 3">
    <name type="scientific">Aeropyrum camini SY1 = JCM 12091</name>
    <dbReference type="NCBI Taxonomy" id="1198449"/>
    <lineage>
        <taxon>Archaea</taxon>
        <taxon>Thermoproteota</taxon>
        <taxon>Thermoprotei</taxon>
        <taxon>Desulfurococcales</taxon>
        <taxon>Desulfurococcaceae</taxon>
        <taxon>Aeropyrum</taxon>
    </lineage>
</organism>
<feature type="transmembrane region" description="Helical" evidence="1">
    <location>
        <begin position="7"/>
        <end position="27"/>
    </location>
</feature>
<protein>
    <submittedName>
        <fullName evidence="2">TRAP transporter solute-binding protein</fullName>
    </submittedName>
</protein>
<dbReference type="SUPFAM" id="SSF53850">
    <property type="entry name" value="Periplasmic binding protein-like II"/>
    <property type="match status" value="1"/>
</dbReference>
<proteinExistence type="predicted"/>
<dbReference type="OrthoDB" id="27995at2157"/>
<dbReference type="PANTHER" id="PTHR42941:SF1">
    <property type="entry name" value="SLL1037 PROTEIN"/>
    <property type="match status" value="1"/>
</dbReference>
<dbReference type="eggNOG" id="arCOG01801">
    <property type="taxonomic scope" value="Archaea"/>
</dbReference>
<dbReference type="Pfam" id="PF16868">
    <property type="entry name" value="NMT1_3"/>
    <property type="match status" value="1"/>
</dbReference>
<keyword evidence="3" id="KW-1185">Reference proteome</keyword>
<evidence type="ECO:0000313" key="2">
    <source>
        <dbReference type="EMBL" id="BAN90805.1"/>
    </source>
</evidence>
<sequence length="326" mass="35051">MAMNQRLMIAGAAVVIVIVLIAGYLLLQGGQEVRLVMGTGSPGGIYNPLGFKIAEVVSKYSDKVEIEAQESGASVANAKGIKAGDYQLAMMQSDVAYFAYNGKLLKDFEGNPVEDLRALAALYPEPIQIVARAGAGIETIWDLEGKRVAVGNPGSGLYATAYTILSALGLWDKIDKVEFGFAEASSAMKQGTVDVLFIVAGVPTPKIEEIATQVDVVLVEVPDDAIQKLKDAGLGNLYLKYTIPAGSYDFQKEDVTTLTVTALLVIDKDVPEDIAYEILKTMFEHLDEIKTVHARAKDISLDKAPIVPIPLHPGAEKYYKEQGVLS</sequence>
<evidence type="ECO:0000313" key="3">
    <source>
        <dbReference type="Proteomes" id="UP000016887"/>
    </source>
</evidence>
<dbReference type="PANTHER" id="PTHR42941">
    <property type="entry name" value="SLL1037 PROTEIN"/>
    <property type="match status" value="1"/>
</dbReference>
<accession>U3TFI8</accession>
<keyword evidence="1" id="KW-1133">Transmembrane helix</keyword>
<dbReference type="AlphaFoldDB" id="U3TFI8"/>
<dbReference type="Proteomes" id="UP000016887">
    <property type="component" value="Chromosome"/>
</dbReference>
<gene>
    <name evidence="2" type="ORF">ACAM_1336</name>
</gene>
<evidence type="ECO:0000256" key="1">
    <source>
        <dbReference type="SAM" id="Phobius"/>
    </source>
</evidence>
<dbReference type="NCBIfam" id="TIGR02122">
    <property type="entry name" value="TRAP_TAXI"/>
    <property type="match status" value="1"/>
</dbReference>
<keyword evidence="1" id="KW-0472">Membrane</keyword>
<keyword evidence="1" id="KW-0812">Transmembrane</keyword>
<dbReference type="Gene3D" id="3.40.190.10">
    <property type="entry name" value="Periplasmic binding protein-like II"/>
    <property type="match status" value="2"/>
</dbReference>
<dbReference type="InterPro" id="IPR011852">
    <property type="entry name" value="TRAP_TAXI"/>
</dbReference>
<dbReference type="STRING" id="1198449.ACAM_1336"/>
<dbReference type="KEGG" id="acj:ACAM_1336"/>
<reference evidence="2 3" key="1">
    <citation type="journal article" date="2013" name="Appl. Environ. Microbiol.">
        <title>Variation of the Virus-Related Elements within Syntenic Genomes of the Hyperthermophilic Archaeon Aeropyrum.</title>
        <authorList>
            <person name="Daifuku T."/>
            <person name="Yoshida T."/>
            <person name="Kitamura T."/>
            <person name="Kawaichi S."/>
            <person name="Inoue T."/>
            <person name="Nomura K."/>
            <person name="Yoshida Y."/>
            <person name="Kuno S."/>
            <person name="Sako Y."/>
        </authorList>
    </citation>
    <scope>NUCLEOTIDE SEQUENCE [LARGE SCALE GENOMIC DNA]</scope>
    <source>
        <strain evidence="2 3">SY1</strain>
    </source>
</reference>
<dbReference type="CDD" id="cd13567">
    <property type="entry name" value="PBP2_TtGluBP"/>
    <property type="match status" value="1"/>
</dbReference>
<name>U3TFI8_9CREN</name>